<dbReference type="CDD" id="cd00086">
    <property type="entry name" value="homeodomain"/>
    <property type="match status" value="1"/>
</dbReference>
<feature type="DNA-binding region" description="Homeobox" evidence="1">
    <location>
        <begin position="79"/>
        <end position="138"/>
    </location>
</feature>
<feature type="domain" description="Homeobox" evidence="4">
    <location>
        <begin position="77"/>
        <end position="137"/>
    </location>
</feature>
<keyword evidence="1 2" id="KW-0539">Nucleus</keyword>
<gene>
    <name evidence="6" type="ORF">CDCA_CDCA09G2780</name>
</gene>
<feature type="compositionally biased region" description="Basic and acidic residues" evidence="3">
    <location>
        <begin position="161"/>
        <end position="170"/>
    </location>
</feature>
<dbReference type="Pfam" id="PF01429">
    <property type="entry name" value="MBD"/>
    <property type="match status" value="1"/>
</dbReference>
<dbReference type="SUPFAM" id="SSF46689">
    <property type="entry name" value="Homeodomain-like"/>
    <property type="match status" value="1"/>
</dbReference>
<dbReference type="PROSITE" id="PS50071">
    <property type="entry name" value="HOMEOBOX_2"/>
    <property type="match status" value="1"/>
</dbReference>
<dbReference type="AlphaFoldDB" id="A0AAV9IXC4"/>
<dbReference type="InterPro" id="IPR001739">
    <property type="entry name" value="Methyl_CpG_DNA-bd"/>
</dbReference>
<evidence type="ECO:0000259" key="4">
    <source>
        <dbReference type="PROSITE" id="PS50071"/>
    </source>
</evidence>
<dbReference type="InterPro" id="IPR016177">
    <property type="entry name" value="DNA-bd_dom_sf"/>
</dbReference>
<feature type="compositionally biased region" description="Basic and acidic residues" evidence="3">
    <location>
        <begin position="201"/>
        <end position="215"/>
    </location>
</feature>
<evidence type="ECO:0008006" key="8">
    <source>
        <dbReference type="Google" id="ProtNLM"/>
    </source>
</evidence>
<dbReference type="CDD" id="cd01396">
    <property type="entry name" value="MeCP2_MBD"/>
    <property type="match status" value="1"/>
</dbReference>
<feature type="region of interest" description="Disordered" evidence="3">
    <location>
        <begin position="594"/>
        <end position="653"/>
    </location>
</feature>
<feature type="region of interest" description="Disordered" evidence="3">
    <location>
        <begin position="137"/>
        <end position="170"/>
    </location>
</feature>
<feature type="domain" description="MBD" evidence="5">
    <location>
        <begin position="680"/>
        <end position="749"/>
    </location>
</feature>
<dbReference type="Gene3D" id="1.10.10.60">
    <property type="entry name" value="Homeodomain-like"/>
    <property type="match status" value="1"/>
</dbReference>
<dbReference type="SMART" id="SM00389">
    <property type="entry name" value="HOX"/>
    <property type="match status" value="1"/>
</dbReference>
<evidence type="ECO:0000313" key="6">
    <source>
        <dbReference type="EMBL" id="KAK4536755.1"/>
    </source>
</evidence>
<evidence type="ECO:0000256" key="3">
    <source>
        <dbReference type="SAM" id="MobiDB-lite"/>
    </source>
</evidence>
<proteinExistence type="predicted"/>
<dbReference type="GO" id="GO:0003677">
    <property type="term" value="F:DNA binding"/>
    <property type="evidence" value="ECO:0007669"/>
    <property type="project" value="UniProtKB-UniRule"/>
</dbReference>
<reference evidence="6 7" key="1">
    <citation type="submission" date="2022-07" db="EMBL/GenBank/DDBJ databases">
        <title>Genome-wide signatures of adaptation to extreme environments.</title>
        <authorList>
            <person name="Cho C.H."/>
            <person name="Yoon H.S."/>
        </authorList>
    </citation>
    <scope>NUCLEOTIDE SEQUENCE [LARGE SCALE GENOMIC DNA]</scope>
    <source>
        <strain evidence="6 7">DBV 063 E5</strain>
    </source>
</reference>
<keyword evidence="1 2" id="KW-0238">DNA-binding</keyword>
<evidence type="ECO:0000256" key="2">
    <source>
        <dbReference type="RuleBase" id="RU000682"/>
    </source>
</evidence>
<dbReference type="PROSITE" id="PS50982">
    <property type="entry name" value="MBD"/>
    <property type="match status" value="1"/>
</dbReference>
<protein>
    <recommendedName>
        <fullName evidence="8">Homeobox domain-containing protein</fullName>
    </recommendedName>
</protein>
<dbReference type="Gene3D" id="3.30.890.10">
    <property type="entry name" value="Methyl-cpg-binding Protein 2, Chain A"/>
    <property type="match status" value="1"/>
</dbReference>
<dbReference type="SUPFAM" id="SSF54171">
    <property type="entry name" value="DNA-binding domain"/>
    <property type="match status" value="1"/>
</dbReference>
<evidence type="ECO:0000259" key="5">
    <source>
        <dbReference type="PROSITE" id="PS50982"/>
    </source>
</evidence>
<comment type="caution">
    <text evidence="6">The sequence shown here is derived from an EMBL/GenBank/DDBJ whole genome shotgun (WGS) entry which is preliminary data.</text>
</comment>
<keyword evidence="7" id="KW-1185">Reference proteome</keyword>
<organism evidence="6 7">
    <name type="scientific">Cyanidium caldarium</name>
    <name type="common">Red alga</name>
    <dbReference type="NCBI Taxonomy" id="2771"/>
    <lineage>
        <taxon>Eukaryota</taxon>
        <taxon>Rhodophyta</taxon>
        <taxon>Bangiophyceae</taxon>
        <taxon>Cyanidiales</taxon>
        <taxon>Cyanidiaceae</taxon>
        <taxon>Cyanidium</taxon>
    </lineage>
</organism>
<comment type="subcellular location">
    <subcellularLocation>
        <location evidence="1 2">Nucleus</location>
    </subcellularLocation>
</comment>
<dbReference type="InterPro" id="IPR001356">
    <property type="entry name" value="HD"/>
</dbReference>
<name>A0AAV9IXC4_CYACA</name>
<dbReference type="InterPro" id="IPR009057">
    <property type="entry name" value="Homeodomain-like_sf"/>
</dbReference>
<feature type="region of interest" description="Disordered" evidence="3">
    <location>
        <begin position="437"/>
        <end position="458"/>
    </location>
</feature>
<evidence type="ECO:0000256" key="1">
    <source>
        <dbReference type="PROSITE-ProRule" id="PRU00108"/>
    </source>
</evidence>
<dbReference type="Pfam" id="PF00046">
    <property type="entry name" value="Homeodomain"/>
    <property type="match status" value="1"/>
</dbReference>
<dbReference type="GO" id="GO:0005634">
    <property type="term" value="C:nucleus"/>
    <property type="evidence" value="ECO:0007669"/>
    <property type="project" value="UniProtKB-SubCell"/>
</dbReference>
<feature type="region of interest" description="Disordered" evidence="3">
    <location>
        <begin position="33"/>
        <end position="81"/>
    </location>
</feature>
<feature type="region of interest" description="Disordered" evidence="3">
    <location>
        <begin position="197"/>
        <end position="233"/>
    </location>
</feature>
<sequence>MDEQQVALWVSGGEEAENAEAVDTAPALAFQTDVGHGSGEETEEEAEVREGSTPVEVAASAEAGTERTATASGTAAEARRVKRHRFTPEQMEALKTAFAVNPSPSSQTLRALAEAVEVPLGSCRLWFKNRRARWLGKPSEGACRDAAPETSSEAVAPDTNEEARAPRHSETVASVVTDGNAAQHASLRLSALGVAGASVQEHQHPASDSSNKDSRATTTTTTTKHTDSDVSGSMAVEATAPALDTHPDLMQLPLTGPPPILRSPHRSPRTRVPPTPRLQSHRTYRAGEPVELLDASGPVRAWYAARVVRCNVPLQSPTDSLLSAVEIAREDGIDRFSEFDGIPATIRTAYEIELLTPAPSHNAGAPHEGHGEMEMPQRPVTPVRRVALGVRLRPAPPLAPRDWRPDIGEAVEALVMPSATAATSATRVAGVRYSPRLATHAQQQQQQQPSASALDSTAARWPAHRSGCWIAGQVRDYLARKGYLIAFADMEEQWLRLDALRPYATWRGGDQWQVKSKAPVAVSRRAVTTAGATHPSPHEEWEEAFYPQRHGRSIVAAQQLALRDAQVAAARERQRQEDMDEALEHLRQQRHEWVRQPWQAPAHPILKSLQAGRGRRPPPAPSRRPRTESDGGRRAATHSTTGSGADRRPAAPLVVPGGKVVAGADGLVVGAGAADRRHKGGRKPTMTLTLPAGWRLEEQIRRGGSLAGRIDRVYVSPDGRRFRSLKELAKFLERVGPTDLSPAATMSEE</sequence>
<dbReference type="EMBL" id="JANCYW010000009">
    <property type="protein sequence ID" value="KAK4536755.1"/>
    <property type="molecule type" value="Genomic_DNA"/>
</dbReference>
<evidence type="ECO:0000313" key="7">
    <source>
        <dbReference type="Proteomes" id="UP001301350"/>
    </source>
</evidence>
<keyword evidence="1 2" id="KW-0371">Homeobox</keyword>
<feature type="region of interest" description="Disordered" evidence="3">
    <location>
        <begin position="256"/>
        <end position="279"/>
    </location>
</feature>
<dbReference type="Proteomes" id="UP001301350">
    <property type="component" value="Unassembled WGS sequence"/>
</dbReference>
<dbReference type="SMART" id="SM00391">
    <property type="entry name" value="MBD"/>
    <property type="match status" value="1"/>
</dbReference>
<accession>A0AAV9IXC4</accession>